<dbReference type="InterPro" id="IPR037198">
    <property type="entry name" value="MutL_C_sf"/>
</dbReference>
<dbReference type="InterPro" id="IPR042120">
    <property type="entry name" value="MutL_C_dimsub"/>
</dbReference>
<evidence type="ECO:0000259" key="3">
    <source>
        <dbReference type="SMART" id="SM00853"/>
    </source>
</evidence>
<dbReference type="GO" id="GO:0140664">
    <property type="term" value="F:ATP-dependent DNA damage sensor activity"/>
    <property type="evidence" value="ECO:0007669"/>
    <property type="project" value="InterPro"/>
</dbReference>
<dbReference type="SMART" id="SM00853">
    <property type="entry name" value="MutL_C"/>
    <property type="match status" value="1"/>
</dbReference>
<dbReference type="GO" id="GO:0005524">
    <property type="term" value="F:ATP binding"/>
    <property type="evidence" value="ECO:0007669"/>
    <property type="project" value="InterPro"/>
</dbReference>
<comment type="caution">
    <text evidence="4">The sequence shown here is derived from an EMBL/GenBank/DDBJ whole genome shotgun (WGS) entry which is preliminary data.</text>
</comment>
<dbReference type="STRING" id="177199.A0A420YA60"/>
<comment type="similarity">
    <text evidence="1">Belongs to the DNA mismatch repair MutL/HexB family.</text>
</comment>
<dbReference type="SUPFAM" id="SSF118116">
    <property type="entry name" value="DNA mismatch repair protein MutL"/>
    <property type="match status" value="2"/>
</dbReference>
<evidence type="ECO:0000256" key="1">
    <source>
        <dbReference type="ARBA" id="ARBA00006082"/>
    </source>
</evidence>
<dbReference type="PANTHER" id="PTHR10073:SF47">
    <property type="entry name" value="DNA MISMATCH REPAIR PROTEIN MLH3"/>
    <property type="match status" value="1"/>
</dbReference>
<name>A0A420YA60_9PEZI</name>
<dbReference type="Pfam" id="PF13589">
    <property type="entry name" value="HATPase_c_3"/>
    <property type="match status" value="1"/>
</dbReference>
<dbReference type="GO" id="GO:0032300">
    <property type="term" value="C:mismatch repair complex"/>
    <property type="evidence" value="ECO:0007669"/>
    <property type="project" value="InterPro"/>
</dbReference>
<dbReference type="GO" id="GO:0006298">
    <property type="term" value="P:mismatch repair"/>
    <property type="evidence" value="ECO:0007669"/>
    <property type="project" value="InterPro"/>
</dbReference>
<feature type="compositionally biased region" description="Polar residues" evidence="2">
    <location>
        <begin position="419"/>
        <end position="428"/>
    </location>
</feature>
<reference evidence="4 5" key="1">
    <citation type="submission" date="2018-08" db="EMBL/GenBank/DDBJ databases">
        <title>Draft genome of the lignicolous fungus Coniochaeta pulveracea.</title>
        <authorList>
            <person name="Borstlap C.J."/>
            <person name="De Witt R.N."/>
            <person name="Botha A."/>
            <person name="Volschenk H."/>
        </authorList>
    </citation>
    <scope>NUCLEOTIDE SEQUENCE [LARGE SCALE GENOMIC DNA]</scope>
    <source>
        <strain evidence="4 5">CAB683</strain>
    </source>
</reference>
<protein>
    <submittedName>
        <fullName evidence="4">DNA mismatch repair protein</fullName>
    </submittedName>
</protein>
<dbReference type="GO" id="GO:0016887">
    <property type="term" value="F:ATP hydrolysis activity"/>
    <property type="evidence" value="ECO:0007669"/>
    <property type="project" value="InterPro"/>
</dbReference>
<dbReference type="Gene3D" id="3.30.1540.20">
    <property type="entry name" value="MutL, C-terminal domain, dimerisation subdomain"/>
    <property type="match status" value="2"/>
</dbReference>
<dbReference type="Proteomes" id="UP000275385">
    <property type="component" value="Unassembled WGS sequence"/>
</dbReference>
<dbReference type="SUPFAM" id="SSF55874">
    <property type="entry name" value="ATPase domain of HSP90 chaperone/DNA topoisomerase II/histidine kinase"/>
    <property type="match status" value="1"/>
</dbReference>
<proteinExistence type="inferred from homology"/>
<evidence type="ECO:0000256" key="2">
    <source>
        <dbReference type="SAM" id="MobiDB-lite"/>
    </source>
</evidence>
<keyword evidence="5" id="KW-1185">Reference proteome</keyword>
<evidence type="ECO:0000313" key="4">
    <source>
        <dbReference type="EMBL" id="RKU44761.1"/>
    </source>
</evidence>
<organism evidence="4 5">
    <name type="scientific">Coniochaeta pulveracea</name>
    <dbReference type="NCBI Taxonomy" id="177199"/>
    <lineage>
        <taxon>Eukaryota</taxon>
        <taxon>Fungi</taxon>
        <taxon>Dikarya</taxon>
        <taxon>Ascomycota</taxon>
        <taxon>Pezizomycotina</taxon>
        <taxon>Sordariomycetes</taxon>
        <taxon>Sordariomycetidae</taxon>
        <taxon>Coniochaetales</taxon>
        <taxon>Coniochaetaceae</taxon>
        <taxon>Coniochaeta</taxon>
    </lineage>
</organism>
<sequence>MSDIKQLPSDVVAKIKSSVAITSLNIVILGLLKNSLDAEAQQIRVVVDYSKGGCSVIDDGLGIAPAEFHGDGGLGKLHCTSKYPTVPGYHGKHGTFLSSVGSLSVLSITSYHHKHTSHNSITFHNSAVIARDTPARPEQRISAFRHGTRVTVRDLFGVMPVRVKQRSRDAEKSGYAKDFDKLVLEVVALVLFRAGHTSVEIRDLSDSRKVSLNTWKHTVHDGERLPMPERMRKLLGQASLVDRYSSECFTTVEATGLGIKVYGTVCLIPTATKRLQFIALGHVPLQNDHSSNELYEEVNRVFADSAFGALEGKTVDQVTDHQGKEHLSLRLRDLRAKKGVDRWPIFALQIHLAQPGRCTLMEDATDSLNGRASNLADVTNLLRVLAFQWLKKHHFRPRPFSTILQGGHWEGKSADMPATTANRDSSPPNRALKRSRRNMSTVLSGTRSPSSTPVQGRRLDSPFDSWSRVKMGQPLTVTKHDIPNFATLSRLEQPLLDERGKLIRKPFDETAVPKPTVSLPNPGHNMEMGNESGSLPQDDTIVWINPTTMTRSTINGRTGFMVETDSLLGNRITLPPSGETSKDGKAEPAQWIQEMLSTWQNPAFAPVEPSITRISGHSGAFDAHARRVAGGCTHASLGTGDHVPTEHLQERISRVALRKAQVIAQVDAKFILVRVTPQAQQVCADDNLTGTIPGGENRELLLLIDQHAADERCKVEVLQKSYFSRSDGRPGSWTPVIELLDKPILFEVDAQDAVLLVRYQQHLKSWGVEYTVHAEVSGLGAMVQQRAKPKVQINGLPPSILERCRLEPRVLIELVRKEVWRLRDDPGTLISPQRREVTSENDLEDGKGWVSRFHGCPPGILELINSRACRSAIMFNDHLSVEQCEDLVLRLAACAFPFQCAHGRPSMAPLLDLGSCDEFGYALEGERQGERLLEKLRKQMPVDSNLR</sequence>
<dbReference type="OrthoDB" id="429932at2759"/>
<evidence type="ECO:0000313" key="5">
    <source>
        <dbReference type="Proteomes" id="UP000275385"/>
    </source>
</evidence>
<feature type="domain" description="MutL C-terminal dimerisation" evidence="3">
    <location>
        <begin position="662"/>
        <end position="879"/>
    </location>
</feature>
<dbReference type="EMBL" id="QVQW01000027">
    <property type="protein sequence ID" value="RKU44761.1"/>
    <property type="molecule type" value="Genomic_DNA"/>
</dbReference>
<dbReference type="InterPro" id="IPR014790">
    <property type="entry name" value="MutL_C"/>
</dbReference>
<dbReference type="InterPro" id="IPR038973">
    <property type="entry name" value="MutL/Mlh/Pms-like"/>
</dbReference>
<gene>
    <name evidence="4" type="primary">MLH3</name>
    <name evidence="4" type="ORF">DL546_006062</name>
</gene>
<dbReference type="Gene3D" id="3.30.565.10">
    <property type="entry name" value="Histidine kinase-like ATPase, C-terminal domain"/>
    <property type="match status" value="1"/>
</dbReference>
<feature type="compositionally biased region" description="Polar residues" evidence="2">
    <location>
        <begin position="438"/>
        <end position="454"/>
    </location>
</feature>
<dbReference type="InterPro" id="IPR036890">
    <property type="entry name" value="HATPase_C_sf"/>
</dbReference>
<dbReference type="AlphaFoldDB" id="A0A420YA60"/>
<feature type="region of interest" description="Disordered" evidence="2">
    <location>
        <begin position="406"/>
        <end position="465"/>
    </location>
</feature>
<dbReference type="PANTHER" id="PTHR10073">
    <property type="entry name" value="DNA MISMATCH REPAIR PROTEIN MLH, PMS, MUTL"/>
    <property type="match status" value="1"/>
</dbReference>
<accession>A0A420YA60</accession>